<dbReference type="RefSeq" id="WP_180701847.1">
    <property type="nucleotide sequence ID" value="NZ_CAJUCR010000019.1"/>
</dbReference>
<keyword evidence="2" id="KW-1133">Transmembrane helix</keyword>
<organism evidence="3 4">
    <name type="scientific">Romboutsia ilealis</name>
    <dbReference type="NCBI Taxonomy" id="1115758"/>
    <lineage>
        <taxon>Bacteria</taxon>
        <taxon>Bacillati</taxon>
        <taxon>Bacillota</taxon>
        <taxon>Clostridia</taxon>
        <taxon>Peptostreptococcales</taxon>
        <taxon>Peptostreptococcaceae</taxon>
        <taxon>Romboutsia</taxon>
    </lineage>
</organism>
<evidence type="ECO:0000256" key="2">
    <source>
        <dbReference type="SAM" id="Phobius"/>
    </source>
</evidence>
<dbReference type="KEGG" id="ril:CRIB_1708"/>
<proteinExistence type="predicted"/>
<feature type="compositionally biased region" description="Basic and acidic residues" evidence="1">
    <location>
        <begin position="99"/>
        <end position="118"/>
    </location>
</feature>
<sequence length="135" mass="16156">MIKYLIERKIKNEMLEKSKKAAFYTGVATVSAVGVYISYKTIKKMKSRKKDEIEYLAYEEYESDNLEDKLEKDELKEKVDEFNSRRICCENCEDSSPEEIEKHINSIKDDKENMKIDTDEYENEEYDNYEDDIEK</sequence>
<dbReference type="GeneID" id="82205740"/>
<evidence type="ECO:0000313" key="3">
    <source>
        <dbReference type="EMBL" id="CED94315.1"/>
    </source>
</evidence>
<accession>A0A1V1I265</accession>
<keyword evidence="4" id="KW-1185">Reference proteome</keyword>
<dbReference type="EMBL" id="LN555523">
    <property type="protein sequence ID" value="CED94315.1"/>
    <property type="molecule type" value="Genomic_DNA"/>
</dbReference>
<keyword evidence="2" id="KW-0472">Membrane</keyword>
<gene>
    <name evidence="3" type="ORF">CRIB_1708</name>
</gene>
<evidence type="ECO:0000256" key="1">
    <source>
        <dbReference type="SAM" id="MobiDB-lite"/>
    </source>
</evidence>
<feature type="region of interest" description="Disordered" evidence="1">
    <location>
        <begin position="96"/>
        <end position="135"/>
    </location>
</feature>
<name>A0A1V1I265_9FIRM</name>
<evidence type="ECO:0000313" key="4">
    <source>
        <dbReference type="Proteomes" id="UP000245622"/>
    </source>
</evidence>
<keyword evidence="2" id="KW-0812">Transmembrane</keyword>
<dbReference type="AlphaFoldDB" id="A0A1V1I265"/>
<feature type="compositionally biased region" description="Acidic residues" evidence="1">
    <location>
        <begin position="119"/>
        <end position="135"/>
    </location>
</feature>
<dbReference type="Proteomes" id="UP000245622">
    <property type="component" value="Chromosome 1"/>
</dbReference>
<protein>
    <submittedName>
        <fullName evidence="3">Uncharacterized protein</fullName>
    </submittedName>
</protein>
<feature type="transmembrane region" description="Helical" evidence="2">
    <location>
        <begin position="21"/>
        <end position="39"/>
    </location>
</feature>
<reference evidence="3 4" key="1">
    <citation type="submission" date="2014-04" db="EMBL/GenBank/DDBJ databases">
        <authorList>
            <person name="Hornung B.V."/>
        </authorList>
    </citation>
    <scope>NUCLEOTIDE SEQUENCE [LARGE SCALE GENOMIC DNA]</scope>
    <source>
        <strain evidence="3 4">CRIB</strain>
    </source>
</reference>